<protein>
    <recommendedName>
        <fullName evidence="3">F-box domain-containing protein</fullName>
    </recommendedName>
</protein>
<accession>A0A137P5P1</accession>
<reference evidence="1 2" key="1">
    <citation type="journal article" date="2015" name="Genome Biol. Evol.">
        <title>Phylogenomic analyses indicate that early fungi evolved digesting cell walls of algal ancestors of land plants.</title>
        <authorList>
            <person name="Chang Y."/>
            <person name="Wang S."/>
            <person name="Sekimoto S."/>
            <person name="Aerts A.L."/>
            <person name="Choi C."/>
            <person name="Clum A."/>
            <person name="LaButti K.M."/>
            <person name="Lindquist E.A."/>
            <person name="Yee Ngan C."/>
            <person name="Ohm R.A."/>
            <person name="Salamov A.A."/>
            <person name="Grigoriev I.V."/>
            <person name="Spatafora J.W."/>
            <person name="Berbee M.L."/>
        </authorList>
    </citation>
    <scope>NUCLEOTIDE SEQUENCE [LARGE SCALE GENOMIC DNA]</scope>
    <source>
        <strain evidence="1 2">NRRL 28638</strain>
    </source>
</reference>
<evidence type="ECO:0000313" key="1">
    <source>
        <dbReference type="EMBL" id="KXN70323.1"/>
    </source>
</evidence>
<dbReference type="Gene3D" id="3.80.10.10">
    <property type="entry name" value="Ribonuclease Inhibitor"/>
    <property type="match status" value="1"/>
</dbReference>
<dbReference type="AlphaFoldDB" id="A0A137P5P1"/>
<dbReference type="InterPro" id="IPR032675">
    <property type="entry name" value="LRR_dom_sf"/>
</dbReference>
<evidence type="ECO:0000313" key="2">
    <source>
        <dbReference type="Proteomes" id="UP000070444"/>
    </source>
</evidence>
<organism evidence="1 2">
    <name type="scientific">Conidiobolus coronatus (strain ATCC 28846 / CBS 209.66 / NRRL 28638)</name>
    <name type="common">Delacroixia coronata</name>
    <dbReference type="NCBI Taxonomy" id="796925"/>
    <lineage>
        <taxon>Eukaryota</taxon>
        <taxon>Fungi</taxon>
        <taxon>Fungi incertae sedis</taxon>
        <taxon>Zoopagomycota</taxon>
        <taxon>Entomophthoromycotina</taxon>
        <taxon>Entomophthoromycetes</taxon>
        <taxon>Entomophthorales</taxon>
        <taxon>Ancylistaceae</taxon>
        <taxon>Conidiobolus</taxon>
    </lineage>
</organism>
<dbReference type="EMBL" id="KQ964506">
    <property type="protein sequence ID" value="KXN70323.1"/>
    <property type="molecule type" value="Genomic_DNA"/>
</dbReference>
<gene>
    <name evidence="1" type="ORF">CONCODRAFT_7163</name>
</gene>
<dbReference type="Proteomes" id="UP000070444">
    <property type="component" value="Unassembled WGS sequence"/>
</dbReference>
<keyword evidence="2" id="KW-1185">Reference proteome</keyword>
<evidence type="ECO:0008006" key="3">
    <source>
        <dbReference type="Google" id="ProtNLM"/>
    </source>
</evidence>
<name>A0A137P5P1_CONC2</name>
<proteinExistence type="predicted"/>
<sequence length="448" mass="52931">MKDSDWIVILRLKEFSSYLNNSDLIQLSLECKLFRKCLTPVIFSNFNFTPFAEIGCYNNCVISNNEYKSDHNRTYIHNPFKPLSTDLDKSKAQFNFELKLLHNKPKKLLVYDADFYYHLLYDIPSVFTKLTTIIISDSSLHYEIFQYLLDNVYCLNTLELSNSILIQSAQSPYLIPVSWSNSLKKLKACNNKIVRIDDRQSNLLFVNGHVQGNSIDQLSFSLKCLPKLVYFEYQLFLEQFDDENFWEFLKLNSQIRCLKIRVTEFHLELFEAIQHITCLSSLDLKFIAYNNFEVDYNDLPVINSVAFLTITLYNRPDINDIIIDKFPNLAELTVEMDSKDSYRLINLTKRLSGLRCLNLKIKLEYLYIDDFDFPKLDNLKSLEFILGWSIYLKEVIWNVDSCSNLKLVKFTNIYHCVYRDEPKMNPELVGNWEIVYFPHKVTYYRALR</sequence>